<evidence type="ECO:0000313" key="2">
    <source>
        <dbReference type="EMBL" id="KAF0291994.1"/>
    </source>
</evidence>
<dbReference type="Proteomes" id="UP000440578">
    <property type="component" value="Unassembled WGS sequence"/>
</dbReference>
<accession>A0A6A4VKE1</accession>
<dbReference type="AlphaFoldDB" id="A0A6A4VKE1"/>
<dbReference type="EMBL" id="VIIS01001845">
    <property type="protein sequence ID" value="KAF0291994.1"/>
    <property type="molecule type" value="Genomic_DNA"/>
</dbReference>
<organism evidence="2 3">
    <name type="scientific">Amphibalanus amphitrite</name>
    <name type="common">Striped barnacle</name>
    <name type="synonym">Balanus amphitrite</name>
    <dbReference type="NCBI Taxonomy" id="1232801"/>
    <lineage>
        <taxon>Eukaryota</taxon>
        <taxon>Metazoa</taxon>
        <taxon>Ecdysozoa</taxon>
        <taxon>Arthropoda</taxon>
        <taxon>Crustacea</taxon>
        <taxon>Multicrustacea</taxon>
        <taxon>Cirripedia</taxon>
        <taxon>Thoracica</taxon>
        <taxon>Thoracicalcarea</taxon>
        <taxon>Balanomorpha</taxon>
        <taxon>Balanoidea</taxon>
        <taxon>Balanidae</taxon>
        <taxon>Amphibalaninae</taxon>
        <taxon>Amphibalanus</taxon>
    </lineage>
</organism>
<proteinExistence type="predicted"/>
<evidence type="ECO:0000256" key="1">
    <source>
        <dbReference type="SAM" id="MobiDB-lite"/>
    </source>
</evidence>
<feature type="region of interest" description="Disordered" evidence="1">
    <location>
        <begin position="62"/>
        <end position="88"/>
    </location>
</feature>
<reference evidence="2 3" key="1">
    <citation type="submission" date="2019-07" db="EMBL/GenBank/DDBJ databases">
        <title>Draft genome assembly of a fouling barnacle, Amphibalanus amphitrite (Darwin, 1854): The first reference genome for Thecostraca.</title>
        <authorList>
            <person name="Kim W."/>
        </authorList>
    </citation>
    <scope>NUCLEOTIDE SEQUENCE [LARGE SCALE GENOMIC DNA]</scope>
    <source>
        <strain evidence="2">SNU_AA5</strain>
        <tissue evidence="2">Soma without cirri and trophi</tissue>
    </source>
</reference>
<name>A0A6A4VKE1_AMPAM</name>
<comment type="caution">
    <text evidence="2">The sequence shown here is derived from an EMBL/GenBank/DDBJ whole genome shotgun (WGS) entry which is preliminary data.</text>
</comment>
<protein>
    <recommendedName>
        <fullName evidence="4">Peptidase A2 domain-containing protein</fullName>
    </recommendedName>
</protein>
<evidence type="ECO:0000313" key="3">
    <source>
        <dbReference type="Proteomes" id="UP000440578"/>
    </source>
</evidence>
<evidence type="ECO:0008006" key="4">
    <source>
        <dbReference type="Google" id="ProtNLM"/>
    </source>
</evidence>
<dbReference type="OrthoDB" id="6375653at2759"/>
<feature type="region of interest" description="Disordered" evidence="1">
    <location>
        <begin position="171"/>
        <end position="197"/>
    </location>
</feature>
<gene>
    <name evidence="2" type="ORF">FJT64_009938</name>
</gene>
<sequence length="311" mass="34490">MGADSESDLKQKRTQARGKATRLLKELEDCDKTQEDDLALAIHHLEEHIKVMSEIQREMTIREEASTRKRGGTSDSTDPVPGSGKPTVSVLSLRRKRDPDWVCLACGSAGPRGVRLVRALIDGGSDASFIRSSLADELGLETVGQGTFACVGFKEELEEARQYDLVSAQLRGHQREDAAEKTMPGPTWSEEEKPGPVSEVCPAAEAEEKLQSSVACSHPVTRTWRHRRRVCDHLNRRWTSEYLSALRCWSTSPRGRPSRLPGIGDVVLVRQDGPRGRRGGRWRVSPRYCVGLTDRLAPRSSRCAKGRLGVL</sequence>
<keyword evidence="3" id="KW-1185">Reference proteome</keyword>